<dbReference type="RefSeq" id="WP_179269904.1">
    <property type="nucleotide sequence ID" value="NZ_CP058579.1"/>
</dbReference>
<reference evidence="1 2" key="1">
    <citation type="submission" date="2020-06" db="EMBL/GenBank/DDBJ databases">
        <title>NJ-3-1, isolated from saline soil.</title>
        <authorList>
            <person name="Cui H.L."/>
            <person name="Shi X."/>
        </authorList>
    </citation>
    <scope>NUCLEOTIDE SEQUENCE [LARGE SCALE GENOMIC DNA]</scope>
    <source>
        <strain evidence="1 2">NJ-3-1</strain>
    </source>
</reference>
<gene>
    <name evidence="1" type="ORF">HUG12_16910</name>
</gene>
<protein>
    <submittedName>
        <fullName evidence="1">Uncharacterized protein</fullName>
    </submittedName>
</protein>
<dbReference type="EMBL" id="CP058579">
    <property type="protein sequence ID" value="QLG63319.1"/>
    <property type="molecule type" value="Genomic_DNA"/>
</dbReference>
<evidence type="ECO:0000313" key="1">
    <source>
        <dbReference type="EMBL" id="QLG63319.1"/>
    </source>
</evidence>
<dbReference type="GeneID" id="56039175"/>
<name>A0A7D5QCT6_9EURY</name>
<dbReference type="KEGG" id="halu:HUG12_16910"/>
<organism evidence="1 2">
    <name type="scientific">Halorarum salinum</name>
    <dbReference type="NCBI Taxonomy" id="2743089"/>
    <lineage>
        <taxon>Archaea</taxon>
        <taxon>Methanobacteriati</taxon>
        <taxon>Methanobacteriota</taxon>
        <taxon>Stenosarchaea group</taxon>
        <taxon>Halobacteria</taxon>
        <taxon>Halobacteriales</taxon>
        <taxon>Haloferacaceae</taxon>
        <taxon>Halorarum</taxon>
    </lineage>
</organism>
<evidence type="ECO:0000313" key="2">
    <source>
        <dbReference type="Proteomes" id="UP000509626"/>
    </source>
</evidence>
<accession>A0A7D5QCT6</accession>
<keyword evidence="2" id="KW-1185">Reference proteome</keyword>
<sequence>MFNEEKWELAAWLLNARGYLKKGDIPNEYTAEELVEMGLLRQEGDRYVPGERAELHMEAAREE</sequence>
<proteinExistence type="predicted"/>
<dbReference type="Proteomes" id="UP000509626">
    <property type="component" value="Chromosome"/>
</dbReference>
<dbReference type="AlphaFoldDB" id="A0A7D5QCT6"/>